<feature type="region of interest" description="Disordered" evidence="1">
    <location>
        <begin position="32"/>
        <end position="63"/>
    </location>
</feature>
<evidence type="ECO:0000256" key="1">
    <source>
        <dbReference type="SAM" id="MobiDB-lite"/>
    </source>
</evidence>
<dbReference type="Proteomes" id="UP001157126">
    <property type="component" value="Unassembled WGS sequence"/>
</dbReference>
<evidence type="ECO:0000313" key="3">
    <source>
        <dbReference type="EMBL" id="GMA38746.1"/>
    </source>
</evidence>
<protein>
    <recommendedName>
        <fullName evidence="5">Twin-arginine translocation signal domain-containing protein</fullName>
    </recommendedName>
</protein>
<keyword evidence="2" id="KW-0732">Signal</keyword>
<feature type="chain" id="PRO_5047244104" description="Twin-arginine translocation signal domain-containing protein" evidence="2">
    <location>
        <begin position="28"/>
        <end position="725"/>
    </location>
</feature>
<proteinExistence type="predicted"/>
<gene>
    <name evidence="3" type="ORF">GCM10025883_07910</name>
</gene>
<dbReference type="InterPro" id="IPR006311">
    <property type="entry name" value="TAT_signal"/>
</dbReference>
<sequence>MTDRARPSRRDFMRVSGLAAGSLAAFAACTTQTPPEAAPTRSPDSPAPAGTATSPTVDVDSWAPQPVTMGDFEVTSMQRGEELVLRTVDGERTFWAGVGLAATLPGYLPGEFAPTAEDYRRWFGMMRDVGVRVVRLDSLQAPALYTELLAHNQANPDAPLYLLQGITVPALSSPGTDDRPFGTATRTAMTAEIAATSAAIHGDLQLPSSGSAPNGRWSADVSPWIAGWIIGSPWIPGVALATDRDYDARPYKGTYFTSSAEASATESWIAARMDELATAEAKRGVSAPIAAANHPATDPLEHPEEPVKGNDLVSIDVNHIGVLTTWPGGTFAAYAAYPFTPKFLRYQNSYRNVADPYRAYLLDLRGHHQGLPLVVTEFGVPASLGRSDNAALGRNSGFLDEQSAMRTNADLLVMFREIGVSGGLLRSWTDDWSATSPPTEPRTREVRPERRALFHDPLTSTQWYGLLAHDPAKAGARVVHNAPEDEMTKVTVDHDASYLYMTLFFTRRVTSPVDVGFKLFEAAGLRLPGGSGRPVYDVALHFVPTMSTVTMFVRRTLDPARLDGLPTLYLPRANSRGWVVHQLTMAPPLEVPGRRTMPAEMLRVGELVLGTWDTSSSAYNSLATWQLVRPDPAQPMEWRLRLPWSMLAFADPAGRKGLVPDLGEPTLVDVTSMDVMVESSTPGSPAYFRVAFPGWSELPATTERLRAGMTSLSEAFVEATRPLDA</sequence>
<keyword evidence="4" id="KW-1185">Reference proteome</keyword>
<accession>A0ABQ6INR2</accession>
<evidence type="ECO:0000313" key="4">
    <source>
        <dbReference type="Proteomes" id="UP001157126"/>
    </source>
</evidence>
<dbReference type="RefSeq" id="WP_284302793.1">
    <property type="nucleotide sequence ID" value="NZ_BSUO01000001.1"/>
</dbReference>
<comment type="caution">
    <text evidence="3">The sequence shown here is derived from an EMBL/GenBank/DDBJ whole genome shotgun (WGS) entry which is preliminary data.</text>
</comment>
<name>A0ABQ6INR2_9MICO</name>
<dbReference type="EMBL" id="BSUO01000001">
    <property type="protein sequence ID" value="GMA38746.1"/>
    <property type="molecule type" value="Genomic_DNA"/>
</dbReference>
<dbReference type="PROSITE" id="PS51318">
    <property type="entry name" value="TAT"/>
    <property type="match status" value="1"/>
</dbReference>
<reference evidence="4" key="1">
    <citation type="journal article" date="2019" name="Int. J. Syst. Evol. Microbiol.">
        <title>The Global Catalogue of Microorganisms (GCM) 10K type strain sequencing project: providing services to taxonomists for standard genome sequencing and annotation.</title>
        <authorList>
            <consortium name="The Broad Institute Genomics Platform"/>
            <consortium name="The Broad Institute Genome Sequencing Center for Infectious Disease"/>
            <person name="Wu L."/>
            <person name="Ma J."/>
        </authorList>
    </citation>
    <scope>NUCLEOTIDE SEQUENCE [LARGE SCALE GENOMIC DNA]</scope>
    <source>
        <strain evidence="4">NBRC 113072</strain>
    </source>
</reference>
<evidence type="ECO:0000256" key="2">
    <source>
        <dbReference type="SAM" id="SignalP"/>
    </source>
</evidence>
<dbReference type="InterPro" id="IPR017853">
    <property type="entry name" value="GH"/>
</dbReference>
<evidence type="ECO:0008006" key="5">
    <source>
        <dbReference type="Google" id="ProtNLM"/>
    </source>
</evidence>
<dbReference type="PROSITE" id="PS51257">
    <property type="entry name" value="PROKAR_LIPOPROTEIN"/>
    <property type="match status" value="1"/>
</dbReference>
<dbReference type="SUPFAM" id="SSF51445">
    <property type="entry name" value="(Trans)glycosidases"/>
    <property type="match status" value="1"/>
</dbReference>
<feature type="signal peptide" evidence="2">
    <location>
        <begin position="1"/>
        <end position="27"/>
    </location>
</feature>
<organism evidence="3 4">
    <name type="scientific">Mobilicoccus caccae</name>
    <dbReference type="NCBI Taxonomy" id="1859295"/>
    <lineage>
        <taxon>Bacteria</taxon>
        <taxon>Bacillati</taxon>
        <taxon>Actinomycetota</taxon>
        <taxon>Actinomycetes</taxon>
        <taxon>Micrococcales</taxon>
        <taxon>Dermatophilaceae</taxon>
        <taxon>Mobilicoccus</taxon>
    </lineage>
</organism>